<organism evidence="7 8">
    <name type="scientific">Paludibaculum fermentans</name>
    <dbReference type="NCBI Taxonomy" id="1473598"/>
    <lineage>
        <taxon>Bacteria</taxon>
        <taxon>Pseudomonadati</taxon>
        <taxon>Acidobacteriota</taxon>
        <taxon>Terriglobia</taxon>
        <taxon>Bryobacterales</taxon>
        <taxon>Bryobacteraceae</taxon>
        <taxon>Paludibaculum</taxon>
    </lineage>
</organism>
<keyword evidence="8" id="KW-1185">Reference proteome</keyword>
<keyword evidence="5 7" id="KW-0418">Kinase</keyword>
<dbReference type="InterPro" id="IPR027417">
    <property type="entry name" value="P-loop_NTPase"/>
</dbReference>
<accession>A0A7S7NVD5</accession>
<evidence type="ECO:0000256" key="2">
    <source>
        <dbReference type="ARBA" id="ARBA00022741"/>
    </source>
</evidence>
<dbReference type="EC" id="2.7.1.24" evidence="5 6"/>
<name>A0A7S7NVD5_PALFE</name>
<comment type="function">
    <text evidence="5">Catalyzes the phosphorylation of the 3'-hydroxyl group of dephosphocoenzyme A to form coenzyme A.</text>
</comment>
<dbReference type="CDD" id="cd02022">
    <property type="entry name" value="DPCK"/>
    <property type="match status" value="1"/>
</dbReference>
<dbReference type="AlphaFoldDB" id="A0A7S7NVD5"/>
<comment type="subcellular location">
    <subcellularLocation>
        <location evidence="5">Cytoplasm</location>
    </subcellularLocation>
</comment>
<evidence type="ECO:0000256" key="5">
    <source>
        <dbReference type="HAMAP-Rule" id="MF_00376"/>
    </source>
</evidence>
<dbReference type="GO" id="GO:0015937">
    <property type="term" value="P:coenzyme A biosynthetic process"/>
    <property type="evidence" value="ECO:0007669"/>
    <property type="project" value="UniProtKB-UniRule"/>
</dbReference>
<reference evidence="7 8" key="1">
    <citation type="submission" date="2020-10" db="EMBL/GenBank/DDBJ databases">
        <title>Complete genome sequence of Paludibaculum fermentans P105T, a facultatively anaerobic acidobacterium capable of dissimilatory Fe(III) reduction.</title>
        <authorList>
            <person name="Dedysh S.N."/>
            <person name="Beletsky A.V."/>
            <person name="Kulichevskaya I.S."/>
            <person name="Mardanov A.V."/>
            <person name="Ravin N.V."/>
        </authorList>
    </citation>
    <scope>NUCLEOTIDE SEQUENCE [LARGE SCALE GENOMIC DNA]</scope>
    <source>
        <strain evidence="7 8">P105</strain>
    </source>
</reference>
<feature type="binding site" evidence="5">
    <location>
        <begin position="11"/>
        <end position="16"/>
    </location>
    <ligand>
        <name>ATP</name>
        <dbReference type="ChEBI" id="CHEBI:30616"/>
    </ligand>
</feature>
<keyword evidence="2 5" id="KW-0547">Nucleotide-binding</keyword>
<dbReference type="HAMAP" id="MF_00376">
    <property type="entry name" value="Dephospho_CoA_kinase"/>
    <property type="match status" value="1"/>
</dbReference>
<keyword evidence="3 5" id="KW-0067">ATP-binding</keyword>
<dbReference type="Proteomes" id="UP000593892">
    <property type="component" value="Chromosome"/>
</dbReference>
<keyword evidence="5 7" id="KW-0808">Transferase</keyword>
<sequence>MLRVGLTGGLATGKTFVGRALADLGCRLLSADELGHQALLPGAPAYLQAVEAFGGGILDAHGRIDRRKLGAVVFGDPEKLELLNSFVHPAVIAAEEQWMKSVQAEDPLSIAVVEAAILIETGSYRRFDKLVLTVCTDEQQIARAIKRDGLTRQEVLDRLKRQMPLEEKRRYADYVIDTSGEKDGTLAQVGRLYTDLRSLRV</sequence>
<evidence type="ECO:0000313" key="7">
    <source>
        <dbReference type="EMBL" id="QOY90513.1"/>
    </source>
</evidence>
<dbReference type="PANTHER" id="PTHR10695">
    <property type="entry name" value="DEPHOSPHO-COA KINASE-RELATED"/>
    <property type="match status" value="1"/>
</dbReference>
<dbReference type="Gene3D" id="3.40.50.300">
    <property type="entry name" value="P-loop containing nucleotide triphosphate hydrolases"/>
    <property type="match status" value="1"/>
</dbReference>
<comment type="similarity">
    <text evidence="1 5">Belongs to the CoaE family.</text>
</comment>
<comment type="pathway">
    <text evidence="5">Cofactor biosynthesis; coenzyme A biosynthesis; CoA from (R)-pantothenate: step 5/5.</text>
</comment>
<evidence type="ECO:0000256" key="1">
    <source>
        <dbReference type="ARBA" id="ARBA00009018"/>
    </source>
</evidence>
<proteinExistence type="inferred from homology"/>
<dbReference type="GO" id="GO:0004140">
    <property type="term" value="F:dephospho-CoA kinase activity"/>
    <property type="evidence" value="ECO:0007669"/>
    <property type="project" value="UniProtKB-UniRule"/>
</dbReference>
<evidence type="ECO:0000256" key="4">
    <source>
        <dbReference type="ARBA" id="ARBA00022993"/>
    </source>
</evidence>
<keyword evidence="4 5" id="KW-0173">Coenzyme A biosynthesis</keyword>
<dbReference type="NCBIfam" id="TIGR00152">
    <property type="entry name" value="dephospho-CoA kinase"/>
    <property type="match status" value="1"/>
</dbReference>
<dbReference type="UniPathway" id="UPA00241">
    <property type="reaction ID" value="UER00356"/>
</dbReference>
<dbReference type="Pfam" id="PF01121">
    <property type="entry name" value="CoaE"/>
    <property type="match status" value="1"/>
</dbReference>
<dbReference type="PROSITE" id="PS51219">
    <property type="entry name" value="DPCK"/>
    <property type="match status" value="1"/>
</dbReference>
<dbReference type="KEGG" id="pfer:IRI77_11345"/>
<keyword evidence="5" id="KW-0963">Cytoplasm</keyword>
<dbReference type="EMBL" id="CP063849">
    <property type="protein sequence ID" value="QOY90513.1"/>
    <property type="molecule type" value="Genomic_DNA"/>
</dbReference>
<dbReference type="InterPro" id="IPR001977">
    <property type="entry name" value="Depp_CoAkinase"/>
</dbReference>
<comment type="catalytic activity">
    <reaction evidence="5">
        <text>3'-dephospho-CoA + ATP = ADP + CoA + H(+)</text>
        <dbReference type="Rhea" id="RHEA:18245"/>
        <dbReference type="ChEBI" id="CHEBI:15378"/>
        <dbReference type="ChEBI" id="CHEBI:30616"/>
        <dbReference type="ChEBI" id="CHEBI:57287"/>
        <dbReference type="ChEBI" id="CHEBI:57328"/>
        <dbReference type="ChEBI" id="CHEBI:456216"/>
        <dbReference type="EC" id="2.7.1.24"/>
    </reaction>
</comment>
<protein>
    <recommendedName>
        <fullName evidence="5 6">Dephospho-CoA kinase</fullName>
        <ecNumber evidence="5 6">2.7.1.24</ecNumber>
    </recommendedName>
    <alternativeName>
        <fullName evidence="5">Dephosphocoenzyme A kinase</fullName>
    </alternativeName>
</protein>
<evidence type="ECO:0000256" key="3">
    <source>
        <dbReference type="ARBA" id="ARBA00022840"/>
    </source>
</evidence>
<evidence type="ECO:0000256" key="6">
    <source>
        <dbReference type="NCBIfam" id="TIGR00152"/>
    </source>
</evidence>
<evidence type="ECO:0000313" key="8">
    <source>
        <dbReference type="Proteomes" id="UP000593892"/>
    </source>
</evidence>
<dbReference type="GO" id="GO:0005737">
    <property type="term" value="C:cytoplasm"/>
    <property type="evidence" value="ECO:0007669"/>
    <property type="project" value="UniProtKB-SubCell"/>
</dbReference>
<dbReference type="RefSeq" id="WP_194452176.1">
    <property type="nucleotide sequence ID" value="NZ_CP063849.1"/>
</dbReference>
<dbReference type="GO" id="GO:0005524">
    <property type="term" value="F:ATP binding"/>
    <property type="evidence" value="ECO:0007669"/>
    <property type="project" value="UniProtKB-UniRule"/>
</dbReference>
<gene>
    <name evidence="5" type="primary">coaE</name>
    <name evidence="7" type="ORF">IRI77_11345</name>
</gene>
<dbReference type="PANTHER" id="PTHR10695:SF46">
    <property type="entry name" value="BIFUNCTIONAL COENZYME A SYNTHASE-RELATED"/>
    <property type="match status" value="1"/>
</dbReference>
<dbReference type="SUPFAM" id="SSF52540">
    <property type="entry name" value="P-loop containing nucleoside triphosphate hydrolases"/>
    <property type="match status" value="1"/>
</dbReference>